<dbReference type="GO" id="GO:0000467">
    <property type="term" value="P:exonucleolytic trimming to generate mature 3'-end of 5.8S rRNA from tricistronic rRNA transcript (SSU-rRNA, 5.8S rRNA, LSU-rRNA)"/>
    <property type="evidence" value="ECO:0007669"/>
    <property type="project" value="EnsemblFungi"/>
</dbReference>
<evidence type="ECO:0000313" key="6">
    <source>
        <dbReference type="Proteomes" id="UP000186594"/>
    </source>
</evidence>
<gene>
    <name evidence="5" type="ORF">NEOLI_003602</name>
</gene>
<proteinExistence type="predicted"/>
<dbReference type="OrthoDB" id="448399at2759"/>
<dbReference type="InterPro" id="IPR013520">
    <property type="entry name" value="Ribonucl_H"/>
</dbReference>
<dbReference type="PANTHER" id="PTHR23044">
    <property type="entry name" value="3'-5' EXONUCLEASE ERI1-RELATED"/>
    <property type="match status" value="1"/>
</dbReference>
<accession>A0A1U7LQP9</accession>
<keyword evidence="2" id="KW-0378">Hydrolase</keyword>
<name>A0A1U7LQP9_NEOID</name>
<sequence length="312" mass="37066">MTLYHMDLSASVQGLREQLEMLNLSTKGHKDVLRRRLREARKKSQKHVHFRTDGLVEVIDDNSPRAIRKHQPNGLDLKQLRYLLFMDFEATCIEGHGRNFKHEIIEFPCLIYDIEQQVIIDEFKTHVRPLENPILSDFCIQLTNIQQSDVDQAPTFCEALELFERFLDKHESLFDPSIFSVPVSQRSRQRKWSGIERNWAFATDGRWDIELFLIQQMGIEKLPYYFCGPYVDVRGLFSDFLREKRCSLVNMLRKWDLKFEGTEHCGRDDAFNLSRIVSRLIQQGCIVEANRWIQPDKTRGWIIPRRYPRYKE</sequence>
<organism evidence="5 6">
    <name type="scientific">Neolecta irregularis (strain DAH-3)</name>
    <dbReference type="NCBI Taxonomy" id="1198029"/>
    <lineage>
        <taxon>Eukaryota</taxon>
        <taxon>Fungi</taxon>
        <taxon>Dikarya</taxon>
        <taxon>Ascomycota</taxon>
        <taxon>Taphrinomycotina</taxon>
        <taxon>Neolectales</taxon>
        <taxon>Neolectaceae</taxon>
        <taxon>Neolecta</taxon>
    </lineage>
</organism>
<evidence type="ECO:0000313" key="5">
    <source>
        <dbReference type="EMBL" id="OLL24985.1"/>
    </source>
</evidence>
<dbReference type="GO" id="GO:0005737">
    <property type="term" value="C:cytoplasm"/>
    <property type="evidence" value="ECO:0007669"/>
    <property type="project" value="EnsemblFungi"/>
</dbReference>
<dbReference type="EMBL" id="LXFE01000522">
    <property type="protein sequence ID" value="OLL24985.1"/>
    <property type="molecule type" value="Genomic_DNA"/>
</dbReference>
<dbReference type="STRING" id="1198029.A0A1U7LQP9"/>
<keyword evidence="1" id="KW-0540">Nuclease</keyword>
<dbReference type="OMA" id="CRELTHI"/>
<keyword evidence="6" id="KW-1185">Reference proteome</keyword>
<dbReference type="GO" id="GO:0003725">
    <property type="term" value="F:double-stranded RNA binding"/>
    <property type="evidence" value="ECO:0007669"/>
    <property type="project" value="EnsemblFungi"/>
</dbReference>
<dbReference type="Pfam" id="PF00929">
    <property type="entry name" value="RNase_T"/>
    <property type="match status" value="1"/>
</dbReference>
<dbReference type="InterPro" id="IPR036361">
    <property type="entry name" value="SAP_dom_sf"/>
</dbReference>
<dbReference type="SUPFAM" id="SSF53098">
    <property type="entry name" value="Ribonuclease H-like"/>
    <property type="match status" value="1"/>
</dbReference>
<evidence type="ECO:0000256" key="2">
    <source>
        <dbReference type="ARBA" id="ARBA00022801"/>
    </source>
</evidence>
<dbReference type="AlphaFoldDB" id="A0A1U7LQP9"/>
<dbReference type="InterPro" id="IPR051274">
    <property type="entry name" value="3-5_Exoribonuclease"/>
</dbReference>
<evidence type="ECO:0000256" key="3">
    <source>
        <dbReference type="ARBA" id="ARBA00022839"/>
    </source>
</evidence>
<evidence type="ECO:0000259" key="4">
    <source>
        <dbReference type="SMART" id="SM00479"/>
    </source>
</evidence>
<dbReference type="InterPro" id="IPR012337">
    <property type="entry name" value="RNaseH-like_sf"/>
</dbReference>
<dbReference type="PANTHER" id="PTHR23044:SF61">
    <property type="entry name" value="3'-5' EXORIBONUCLEASE 1-RELATED"/>
    <property type="match status" value="1"/>
</dbReference>
<dbReference type="InterPro" id="IPR047201">
    <property type="entry name" value="ERI-1_3'hExo-like"/>
</dbReference>
<dbReference type="CDD" id="cd06133">
    <property type="entry name" value="ERI-1_3'hExo_like"/>
    <property type="match status" value="1"/>
</dbReference>
<comment type="caution">
    <text evidence="5">The sequence shown here is derived from an EMBL/GenBank/DDBJ whole genome shotgun (WGS) entry which is preliminary data.</text>
</comment>
<dbReference type="InterPro" id="IPR036397">
    <property type="entry name" value="RNaseH_sf"/>
</dbReference>
<keyword evidence="3 5" id="KW-0269">Exonuclease</keyword>
<protein>
    <submittedName>
        <fullName evidence="5">3'-5' exonuclease eri1</fullName>
    </submittedName>
</protein>
<dbReference type="GO" id="GO:0060906">
    <property type="term" value="P:negative regulation of regulatory ncRNA-mediated heterochromatin formation"/>
    <property type="evidence" value="ECO:0007669"/>
    <property type="project" value="EnsemblFungi"/>
</dbReference>
<evidence type="ECO:0000256" key="1">
    <source>
        <dbReference type="ARBA" id="ARBA00022722"/>
    </source>
</evidence>
<dbReference type="Gene3D" id="1.10.720.30">
    <property type="entry name" value="SAP domain"/>
    <property type="match status" value="1"/>
</dbReference>
<dbReference type="GO" id="GO:0000175">
    <property type="term" value="F:3'-5'-RNA exonuclease activity"/>
    <property type="evidence" value="ECO:0007669"/>
    <property type="project" value="EnsemblFungi"/>
</dbReference>
<feature type="domain" description="Exonuclease" evidence="4">
    <location>
        <begin position="82"/>
        <end position="286"/>
    </location>
</feature>
<dbReference type="Gene3D" id="3.30.420.10">
    <property type="entry name" value="Ribonuclease H-like superfamily/Ribonuclease H"/>
    <property type="match status" value="1"/>
</dbReference>
<dbReference type="Proteomes" id="UP000186594">
    <property type="component" value="Unassembled WGS sequence"/>
</dbReference>
<reference evidence="5 6" key="1">
    <citation type="submission" date="2016-04" db="EMBL/GenBank/DDBJ databases">
        <title>Evolutionary innovation and constraint leading to complex multicellularity in the Ascomycota.</title>
        <authorList>
            <person name="Cisse O."/>
            <person name="Nguyen A."/>
            <person name="Hewitt D.A."/>
            <person name="Jedd G."/>
            <person name="Stajich J.E."/>
        </authorList>
    </citation>
    <scope>NUCLEOTIDE SEQUENCE [LARGE SCALE GENOMIC DNA]</scope>
    <source>
        <strain evidence="5 6">DAH-3</strain>
    </source>
</reference>
<dbReference type="GO" id="GO:0032296">
    <property type="term" value="F:double-stranded RNA-specific ribonuclease activity"/>
    <property type="evidence" value="ECO:0007669"/>
    <property type="project" value="EnsemblFungi"/>
</dbReference>
<dbReference type="SMART" id="SM00479">
    <property type="entry name" value="EXOIII"/>
    <property type="match status" value="1"/>
</dbReference>